<dbReference type="AlphaFoldDB" id="A0A1G9C891"/>
<keyword evidence="4" id="KW-1185">Reference proteome</keyword>
<proteinExistence type="predicted"/>
<dbReference type="SUPFAM" id="SSF52266">
    <property type="entry name" value="SGNH hydrolase"/>
    <property type="match status" value="1"/>
</dbReference>
<evidence type="ECO:0000313" key="3">
    <source>
        <dbReference type="EMBL" id="SDK47861.1"/>
    </source>
</evidence>
<reference evidence="4" key="1">
    <citation type="submission" date="2016-10" db="EMBL/GenBank/DDBJ databases">
        <authorList>
            <person name="Varghese N."/>
            <person name="Submissions S."/>
        </authorList>
    </citation>
    <scope>NUCLEOTIDE SEQUENCE [LARGE SCALE GENOMIC DNA]</scope>
    <source>
        <strain evidence="4">DSM 45460</strain>
    </source>
</reference>
<feature type="region of interest" description="Disordered" evidence="1">
    <location>
        <begin position="1"/>
        <end position="41"/>
    </location>
</feature>
<dbReference type="InterPro" id="IPR013830">
    <property type="entry name" value="SGNH_hydro"/>
</dbReference>
<dbReference type="PANTHER" id="PTHR43784:SF2">
    <property type="entry name" value="GDSL-LIKE LIPASE_ACYLHYDROLASE, PUTATIVE (AFU_ORTHOLOGUE AFUA_2G00820)-RELATED"/>
    <property type="match status" value="1"/>
</dbReference>
<evidence type="ECO:0000256" key="1">
    <source>
        <dbReference type="SAM" id="MobiDB-lite"/>
    </source>
</evidence>
<accession>A0A1G9C891</accession>
<dbReference type="Proteomes" id="UP000199213">
    <property type="component" value="Unassembled WGS sequence"/>
</dbReference>
<dbReference type="InterPro" id="IPR036514">
    <property type="entry name" value="SGNH_hydro_sf"/>
</dbReference>
<dbReference type="PANTHER" id="PTHR43784">
    <property type="entry name" value="GDSL-LIKE LIPASE/ACYLHYDROLASE, PUTATIVE (AFU_ORTHOLOGUE AFUA_2G00820)-RELATED"/>
    <property type="match status" value="1"/>
</dbReference>
<feature type="region of interest" description="Disordered" evidence="1">
    <location>
        <begin position="269"/>
        <end position="299"/>
    </location>
</feature>
<organism evidence="3 4">
    <name type="scientific">Actinopolyspora mzabensis</name>
    <dbReference type="NCBI Taxonomy" id="995066"/>
    <lineage>
        <taxon>Bacteria</taxon>
        <taxon>Bacillati</taxon>
        <taxon>Actinomycetota</taxon>
        <taxon>Actinomycetes</taxon>
        <taxon>Actinopolysporales</taxon>
        <taxon>Actinopolysporaceae</taxon>
        <taxon>Actinopolyspora</taxon>
    </lineage>
</organism>
<evidence type="ECO:0000259" key="2">
    <source>
        <dbReference type="Pfam" id="PF13472"/>
    </source>
</evidence>
<evidence type="ECO:0000313" key="4">
    <source>
        <dbReference type="Proteomes" id="UP000199213"/>
    </source>
</evidence>
<dbReference type="InterPro" id="IPR053140">
    <property type="entry name" value="GDSL_Rv0518-like"/>
</dbReference>
<name>A0A1G9C891_ACTMZ</name>
<dbReference type="Gene3D" id="3.40.50.1110">
    <property type="entry name" value="SGNH hydrolase"/>
    <property type="match status" value="1"/>
</dbReference>
<feature type="compositionally biased region" description="Polar residues" evidence="1">
    <location>
        <begin position="23"/>
        <end position="37"/>
    </location>
</feature>
<feature type="domain" description="SGNH hydrolase-type esterase" evidence="2">
    <location>
        <begin position="48"/>
        <end position="220"/>
    </location>
</feature>
<protein>
    <submittedName>
        <fullName evidence="3">Lysophospholipase L1</fullName>
    </submittedName>
</protein>
<dbReference type="CDD" id="cd01832">
    <property type="entry name" value="SGNH_hydrolase_like_1"/>
    <property type="match status" value="1"/>
</dbReference>
<dbReference type="EMBL" id="FNFM01000008">
    <property type="protein sequence ID" value="SDK47861.1"/>
    <property type="molecule type" value="Genomic_DNA"/>
</dbReference>
<sequence length="299" mass="33618">MFSGYGTAGEDERTRKAVPMSEESATSGKFTPENESGSGARKWRTFVALGDSFTEGLNDPGPDRATFRGWADRLAERLATEHPGLRYANTAVRGKLLDQILREQLPHAVEMRPDLAAFTAGGNDMIRPFADPDELASRFESAVAELRATGADVLIGTGFDTRRTAVMRLVRGKVGTYNSHLWAIARRHGCYVVDLWSMRVLQDERAWSEDRLHLSREGHHRVALHAAEILGLRVDEDWRQPWPSRTERSWSERRGEDLRWIGEHLGPWVGRRLRGTSSGDGREPKRPSPRPLQSASEHS</sequence>
<dbReference type="Pfam" id="PF13472">
    <property type="entry name" value="Lipase_GDSL_2"/>
    <property type="match status" value="1"/>
</dbReference>
<gene>
    <name evidence="3" type="ORF">SAMN04487820_108175</name>
</gene>